<feature type="non-terminal residue" evidence="6">
    <location>
        <position position="51"/>
    </location>
</feature>
<dbReference type="Pfam" id="PF00420">
    <property type="entry name" value="Oxidored_q2"/>
    <property type="match status" value="1"/>
</dbReference>
<name>A0A382KMN5_9ZZZZ</name>
<feature type="transmembrane region" description="Helical" evidence="5">
    <location>
        <begin position="6"/>
        <end position="26"/>
    </location>
</feature>
<dbReference type="Gene3D" id="1.10.287.3510">
    <property type="match status" value="1"/>
</dbReference>
<organism evidence="6">
    <name type="scientific">marine metagenome</name>
    <dbReference type="NCBI Taxonomy" id="408172"/>
    <lineage>
        <taxon>unclassified sequences</taxon>
        <taxon>metagenomes</taxon>
        <taxon>ecological metagenomes</taxon>
    </lineage>
</organism>
<sequence>MDILSSFNYWAVIILMMIGFYIIIANNNLVKKIIGINIFQTSIFIMFISMG</sequence>
<keyword evidence="3 5" id="KW-1133">Transmembrane helix</keyword>
<dbReference type="EMBL" id="UINC01080855">
    <property type="protein sequence ID" value="SVC24177.1"/>
    <property type="molecule type" value="Genomic_DNA"/>
</dbReference>
<comment type="subcellular location">
    <subcellularLocation>
        <location evidence="1">Membrane</location>
        <topology evidence="1">Multi-pass membrane protein</topology>
    </subcellularLocation>
</comment>
<evidence type="ECO:0000256" key="3">
    <source>
        <dbReference type="ARBA" id="ARBA00022989"/>
    </source>
</evidence>
<protein>
    <submittedName>
        <fullName evidence="6">Uncharacterized protein</fullName>
    </submittedName>
</protein>
<dbReference type="AlphaFoldDB" id="A0A382KMN5"/>
<feature type="transmembrane region" description="Helical" evidence="5">
    <location>
        <begin position="33"/>
        <end position="50"/>
    </location>
</feature>
<evidence type="ECO:0000256" key="5">
    <source>
        <dbReference type="SAM" id="Phobius"/>
    </source>
</evidence>
<evidence type="ECO:0000256" key="2">
    <source>
        <dbReference type="ARBA" id="ARBA00022692"/>
    </source>
</evidence>
<accession>A0A382KMN5</accession>
<evidence type="ECO:0000313" key="6">
    <source>
        <dbReference type="EMBL" id="SVC24177.1"/>
    </source>
</evidence>
<dbReference type="InterPro" id="IPR039428">
    <property type="entry name" value="NUOK/Mnh_C1-like"/>
</dbReference>
<reference evidence="6" key="1">
    <citation type="submission" date="2018-05" db="EMBL/GenBank/DDBJ databases">
        <authorList>
            <person name="Lanie J.A."/>
            <person name="Ng W.-L."/>
            <person name="Kazmierczak K.M."/>
            <person name="Andrzejewski T.M."/>
            <person name="Davidsen T.M."/>
            <person name="Wayne K.J."/>
            <person name="Tettelin H."/>
            <person name="Glass J.I."/>
            <person name="Rusch D."/>
            <person name="Podicherti R."/>
            <person name="Tsui H.-C.T."/>
            <person name="Winkler M.E."/>
        </authorList>
    </citation>
    <scope>NUCLEOTIDE SEQUENCE</scope>
</reference>
<proteinExistence type="predicted"/>
<gene>
    <name evidence="6" type="ORF">METZ01_LOCUS277031</name>
</gene>
<keyword evidence="4 5" id="KW-0472">Membrane</keyword>
<dbReference type="GO" id="GO:0016020">
    <property type="term" value="C:membrane"/>
    <property type="evidence" value="ECO:0007669"/>
    <property type="project" value="UniProtKB-SubCell"/>
</dbReference>
<evidence type="ECO:0000256" key="1">
    <source>
        <dbReference type="ARBA" id="ARBA00004141"/>
    </source>
</evidence>
<keyword evidence="2 5" id="KW-0812">Transmembrane</keyword>
<evidence type="ECO:0000256" key="4">
    <source>
        <dbReference type="ARBA" id="ARBA00023136"/>
    </source>
</evidence>